<dbReference type="EMBL" id="BKCJ010004648">
    <property type="protein sequence ID" value="GEU62288.1"/>
    <property type="molecule type" value="Genomic_DNA"/>
</dbReference>
<accession>A0A6L2LKV7</accession>
<keyword evidence="1" id="KW-0863">Zinc-finger</keyword>
<dbReference type="InterPro" id="IPR036875">
    <property type="entry name" value="Znf_CCHC_sf"/>
</dbReference>
<keyword evidence="1" id="KW-0862">Zinc</keyword>
<dbReference type="GO" id="GO:0003676">
    <property type="term" value="F:nucleic acid binding"/>
    <property type="evidence" value="ECO:0007669"/>
    <property type="project" value="InterPro"/>
</dbReference>
<evidence type="ECO:0000259" key="3">
    <source>
        <dbReference type="PROSITE" id="PS50158"/>
    </source>
</evidence>
<sequence>MANLSEDIQCVDSDTRPPMLDRTDFASWQQRICLYCQGKENGVNILKSIDEGPLQMGMFRKTLAEGEEGAFHLGPERPRVYSDISPEEKDRYNADIRYYSRSSITLPSTSVQPHFADNTQLDLGLFPMDDLIKNLTNTLTLLTQSYKTYLPQTNNQLKTSSNTKNQTMVQDDKVVVQNVHGQQNKGQGNNARGAGATGYEGAQNRVGNANSEYFKDKMLMMQAHENKVALDEEHLMFIVGGQDNVVDEDVDEKPVQDLALNVDNVFQADDCDAFDSDVDEAPTAQTMFMANLSSADHVYDEADPSYDSNILLRQPLPYVPIASAARAPTPSSTREASPNLRSANSVRIDFIQECRRPWSLHKGYDRFQTLISQLEIHGVGVSNEDANQKFLRSLPSFWSQVALIIKTKPGLDTLSFDDLYNNLRVFERDVKGTTTSSTTTQNMAFVSGESTSSTNNINTAYSVSSLAPQLDYDDLEQINDDDMEEMNLKWQVAMISMRIKKFHKRTGRKLQFVTKDPVGFDKTKVECFNCHKVGHFARDCRAKGNKRDAGFNGNKARDNNKRPAYQEESNALVTVDGEEID</sequence>
<evidence type="ECO:0000256" key="1">
    <source>
        <dbReference type="PROSITE-ProRule" id="PRU00047"/>
    </source>
</evidence>
<dbReference type="SMART" id="SM00343">
    <property type="entry name" value="ZnF_C2HC"/>
    <property type="match status" value="1"/>
</dbReference>
<keyword evidence="1" id="KW-0479">Metal-binding</keyword>
<dbReference type="InterPro" id="IPR001878">
    <property type="entry name" value="Znf_CCHC"/>
</dbReference>
<protein>
    <recommendedName>
        <fullName evidence="3">CCHC-type domain-containing protein</fullName>
    </recommendedName>
</protein>
<feature type="region of interest" description="Disordered" evidence="2">
    <location>
        <begin position="181"/>
        <end position="204"/>
    </location>
</feature>
<feature type="domain" description="CCHC-type" evidence="3">
    <location>
        <begin position="527"/>
        <end position="541"/>
    </location>
</feature>
<dbReference type="GO" id="GO:0008270">
    <property type="term" value="F:zinc ion binding"/>
    <property type="evidence" value="ECO:0007669"/>
    <property type="project" value="UniProtKB-KW"/>
</dbReference>
<name>A0A6L2LKV7_TANCI</name>
<comment type="caution">
    <text evidence="4">The sequence shown here is derived from an EMBL/GenBank/DDBJ whole genome shotgun (WGS) entry which is preliminary data.</text>
</comment>
<dbReference type="PROSITE" id="PS50158">
    <property type="entry name" value="ZF_CCHC"/>
    <property type="match status" value="1"/>
</dbReference>
<dbReference type="Gene3D" id="4.10.60.10">
    <property type="entry name" value="Zinc finger, CCHC-type"/>
    <property type="match status" value="1"/>
</dbReference>
<evidence type="ECO:0000313" key="4">
    <source>
        <dbReference type="EMBL" id="GEU62288.1"/>
    </source>
</evidence>
<feature type="compositionally biased region" description="Basic and acidic residues" evidence="2">
    <location>
        <begin position="547"/>
        <end position="565"/>
    </location>
</feature>
<organism evidence="4">
    <name type="scientific">Tanacetum cinerariifolium</name>
    <name type="common">Dalmatian daisy</name>
    <name type="synonym">Chrysanthemum cinerariifolium</name>
    <dbReference type="NCBI Taxonomy" id="118510"/>
    <lineage>
        <taxon>Eukaryota</taxon>
        <taxon>Viridiplantae</taxon>
        <taxon>Streptophyta</taxon>
        <taxon>Embryophyta</taxon>
        <taxon>Tracheophyta</taxon>
        <taxon>Spermatophyta</taxon>
        <taxon>Magnoliopsida</taxon>
        <taxon>eudicotyledons</taxon>
        <taxon>Gunneridae</taxon>
        <taxon>Pentapetalae</taxon>
        <taxon>asterids</taxon>
        <taxon>campanulids</taxon>
        <taxon>Asterales</taxon>
        <taxon>Asteraceae</taxon>
        <taxon>Asteroideae</taxon>
        <taxon>Anthemideae</taxon>
        <taxon>Anthemidinae</taxon>
        <taxon>Tanacetum</taxon>
    </lineage>
</organism>
<evidence type="ECO:0000256" key="2">
    <source>
        <dbReference type="SAM" id="MobiDB-lite"/>
    </source>
</evidence>
<dbReference type="AlphaFoldDB" id="A0A6L2LKV7"/>
<gene>
    <name evidence="4" type="ORF">Tci_034266</name>
</gene>
<proteinExistence type="predicted"/>
<dbReference type="SUPFAM" id="SSF57756">
    <property type="entry name" value="Retrovirus zinc finger-like domains"/>
    <property type="match status" value="1"/>
</dbReference>
<feature type="region of interest" description="Disordered" evidence="2">
    <location>
        <begin position="547"/>
        <end position="581"/>
    </location>
</feature>
<dbReference type="Pfam" id="PF00098">
    <property type="entry name" value="zf-CCHC"/>
    <property type="match status" value="1"/>
</dbReference>
<reference evidence="4" key="1">
    <citation type="journal article" date="2019" name="Sci. Rep.">
        <title>Draft genome of Tanacetum cinerariifolium, the natural source of mosquito coil.</title>
        <authorList>
            <person name="Yamashiro T."/>
            <person name="Shiraishi A."/>
            <person name="Satake H."/>
            <person name="Nakayama K."/>
        </authorList>
    </citation>
    <scope>NUCLEOTIDE SEQUENCE</scope>
</reference>
<feature type="compositionally biased region" description="Polar residues" evidence="2">
    <location>
        <begin position="181"/>
        <end position="190"/>
    </location>
</feature>